<comment type="similarity">
    <text evidence="1">Belongs to the CutA family.</text>
</comment>
<reference evidence="2 3" key="1">
    <citation type="journal article" date="2016" name="Nat. Commun.">
        <title>Thousands of microbial genomes shed light on interconnected biogeochemical processes in an aquifer system.</title>
        <authorList>
            <person name="Anantharaman K."/>
            <person name="Brown C.T."/>
            <person name="Hug L.A."/>
            <person name="Sharon I."/>
            <person name="Castelle C.J."/>
            <person name="Probst A.J."/>
            <person name="Thomas B.C."/>
            <person name="Singh A."/>
            <person name="Wilkins M.J."/>
            <person name="Karaoz U."/>
            <person name="Brodie E.L."/>
            <person name="Williams K.H."/>
            <person name="Hubbard S.S."/>
            <person name="Banfield J.F."/>
        </authorList>
    </citation>
    <scope>NUCLEOTIDE SEQUENCE [LARGE SCALE GENOMIC DNA]</scope>
</reference>
<accession>A0A1F5F6Y8</accession>
<evidence type="ECO:0000313" key="3">
    <source>
        <dbReference type="Proteomes" id="UP000176191"/>
    </source>
</evidence>
<dbReference type="Pfam" id="PF03091">
    <property type="entry name" value="CutA1"/>
    <property type="match status" value="1"/>
</dbReference>
<name>A0A1F5F6Y8_9BACT</name>
<comment type="caution">
    <text evidence="2">The sequence shown here is derived from an EMBL/GenBank/DDBJ whole genome shotgun (WGS) entry which is preliminary data.</text>
</comment>
<dbReference type="InterPro" id="IPR015867">
    <property type="entry name" value="N-reg_PII/ATP_PRibTrfase_C"/>
</dbReference>
<dbReference type="InterPro" id="IPR004323">
    <property type="entry name" value="Ion_tolerance_CutA"/>
</dbReference>
<evidence type="ECO:0008006" key="4">
    <source>
        <dbReference type="Google" id="ProtNLM"/>
    </source>
</evidence>
<protein>
    <recommendedName>
        <fullName evidence="4">CutA1 divalent ion tolerance protein</fullName>
    </recommendedName>
</protein>
<dbReference type="Proteomes" id="UP000176191">
    <property type="component" value="Unassembled WGS sequence"/>
</dbReference>
<dbReference type="InterPro" id="IPR011322">
    <property type="entry name" value="N-reg_PII-like_a/b"/>
</dbReference>
<dbReference type="GO" id="GO:0010038">
    <property type="term" value="P:response to metal ion"/>
    <property type="evidence" value="ECO:0007669"/>
    <property type="project" value="InterPro"/>
</dbReference>
<dbReference type="Gene3D" id="3.30.70.120">
    <property type="match status" value="1"/>
</dbReference>
<organism evidence="2 3">
    <name type="scientific">Candidatus Collierbacteria bacterium RIFOXYA2_FULL_46_10</name>
    <dbReference type="NCBI Taxonomy" id="1817726"/>
    <lineage>
        <taxon>Bacteria</taxon>
        <taxon>Candidatus Collieribacteriota</taxon>
    </lineage>
</organism>
<dbReference type="EMBL" id="MFAK01000015">
    <property type="protein sequence ID" value="OGD75094.1"/>
    <property type="molecule type" value="Genomic_DNA"/>
</dbReference>
<evidence type="ECO:0000256" key="1">
    <source>
        <dbReference type="ARBA" id="ARBA00010169"/>
    </source>
</evidence>
<evidence type="ECO:0000313" key="2">
    <source>
        <dbReference type="EMBL" id="OGD75094.1"/>
    </source>
</evidence>
<dbReference type="AlphaFoldDB" id="A0A1F5F6Y8"/>
<dbReference type="SUPFAM" id="SSF54913">
    <property type="entry name" value="GlnB-like"/>
    <property type="match status" value="1"/>
</dbReference>
<proteinExistence type="inferred from homology"/>
<sequence length="98" mass="11265">MDEVSMKPVFINIPCPTKEEAIKLCTGLLEQELCVTTKIYEHVRLMWLEEKKITGDDVVIMTLKTTDINIPKIHRYMAEHHSWGNPCVEVIPIIADLC</sequence>
<gene>
    <name evidence="2" type="ORF">A2228_01200</name>
</gene>